<dbReference type="SMART" id="SM00710">
    <property type="entry name" value="PbH1"/>
    <property type="match status" value="8"/>
</dbReference>
<dbReference type="PROSITE" id="PS50287">
    <property type="entry name" value="SRCR_2"/>
    <property type="match status" value="1"/>
</dbReference>
<evidence type="ECO:0000313" key="8">
    <source>
        <dbReference type="EMBL" id="VDM53601.1"/>
    </source>
</evidence>
<evidence type="ECO:0000256" key="3">
    <source>
        <dbReference type="ARBA" id="ARBA00023157"/>
    </source>
</evidence>
<dbReference type="PANTHER" id="PTHR47653">
    <property type="entry name" value="PROTEIN BARK BEETLE"/>
    <property type="match status" value="1"/>
</dbReference>
<evidence type="ECO:0000313" key="9">
    <source>
        <dbReference type="Proteomes" id="UP000267027"/>
    </source>
</evidence>
<dbReference type="GO" id="GO:0016020">
    <property type="term" value="C:membrane"/>
    <property type="evidence" value="ECO:0007669"/>
    <property type="project" value="InterPro"/>
</dbReference>
<reference evidence="8 9" key="2">
    <citation type="submission" date="2018-11" db="EMBL/GenBank/DDBJ databases">
        <authorList>
            <consortium name="Pathogen Informatics"/>
        </authorList>
    </citation>
    <scope>NUCLEOTIDE SEQUENCE [LARGE SCALE GENOMIC DNA]</scope>
    <source>
        <strain evidence="8 9">Costa Rica</strain>
    </source>
</reference>
<evidence type="ECO:0000259" key="7">
    <source>
        <dbReference type="PROSITE" id="PS50287"/>
    </source>
</evidence>
<dbReference type="Gene3D" id="3.10.250.10">
    <property type="entry name" value="SRCR-like domain"/>
    <property type="match status" value="1"/>
</dbReference>
<dbReference type="STRING" id="334426.A0A158PEH6"/>
<dbReference type="PANTHER" id="PTHR47653:SF1">
    <property type="entry name" value="DELETED IN MALIGNANT BRAIN TUMORS 1 PROTEIN"/>
    <property type="match status" value="1"/>
</dbReference>
<keyword evidence="6" id="KW-1133">Transmembrane helix</keyword>
<keyword evidence="9" id="KW-1185">Reference proteome</keyword>
<dbReference type="SUPFAM" id="SSF56487">
    <property type="entry name" value="SRCR-like"/>
    <property type="match status" value="1"/>
</dbReference>
<evidence type="ECO:0000256" key="6">
    <source>
        <dbReference type="SAM" id="Phobius"/>
    </source>
</evidence>
<gene>
    <name evidence="8" type="ORF">ACOC_LOCUS2016</name>
</gene>
<evidence type="ECO:0000256" key="1">
    <source>
        <dbReference type="ARBA" id="ARBA00022729"/>
    </source>
</evidence>
<dbReference type="SUPFAM" id="SSF51126">
    <property type="entry name" value="Pectin lyase-like"/>
    <property type="match status" value="1"/>
</dbReference>
<dbReference type="GO" id="GO:0045217">
    <property type="term" value="P:cell-cell junction maintenance"/>
    <property type="evidence" value="ECO:0007669"/>
    <property type="project" value="TreeGrafter"/>
</dbReference>
<proteinExistence type="predicted"/>
<evidence type="ECO:0000256" key="4">
    <source>
        <dbReference type="ARBA" id="ARBA00023180"/>
    </source>
</evidence>
<dbReference type="InterPro" id="IPR001190">
    <property type="entry name" value="SRCR"/>
</dbReference>
<dbReference type="InterPro" id="IPR036772">
    <property type="entry name" value="SRCR-like_dom_sf"/>
</dbReference>
<accession>A0A158PEH6</accession>
<dbReference type="InterPro" id="IPR012334">
    <property type="entry name" value="Pectin_lyas_fold"/>
</dbReference>
<feature type="domain" description="SRCR" evidence="7">
    <location>
        <begin position="751"/>
        <end position="864"/>
    </location>
</feature>
<reference evidence="10" key="1">
    <citation type="submission" date="2016-04" db="UniProtKB">
        <authorList>
            <consortium name="WormBaseParasite"/>
        </authorList>
    </citation>
    <scope>IDENTIFICATION</scope>
</reference>
<dbReference type="OrthoDB" id="5857313at2759"/>
<organism evidence="10">
    <name type="scientific">Angiostrongylus costaricensis</name>
    <name type="common">Nematode worm</name>
    <dbReference type="NCBI Taxonomy" id="334426"/>
    <lineage>
        <taxon>Eukaryota</taxon>
        <taxon>Metazoa</taxon>
        <taxon>Ecdysozoa</taxon>
        <taxon>Nematoda</taxon>
        <taxon>Chromadorea</taxon>
        <taxon>Rhabditida</taxon>
        <taxon>Rhabditina</taxon>
        <taxon>Rhabditomorpha</taxon>
        <taxon>Strongyloidea</taxon>
        <taxon>Metastrongylidae</taxon>
        <taxon>Angiostrongylus</taxon>
    </lineage>
</organism>
<dbReference type="InterPro" id="IPR011050">
    <property type="entry name" value="Pectin_lyase_fold/virulence"/>
</dbReference>
<dbReference type="OMA" id="HGHQYLE"/>
<keyword evidence="3 5" id="KW-1015">Disulfide bond</keyword>
<dbReference type="WBParaSite" id="ACOC_0000201501-mRNA-1">
    <property type="protein sequence ID" value="ACOC_0000201501-mRNA-1"/>
    <property type="gene ID" value="ACOC_0000201501"/>
</dbReference>
<protein>
    <submittedName>
        <fullName evidence="10">SRCR domain-containing protein</fullName>
    </submittedName>
</protein>
<feature type="disulfide bond" evidence="5">
    <location>
        <begin position="829"/>
        <end position="839"/>
    </location>
</feature>
<evidence type="ECO:0000256" key="5">
    <source>
        <dbReference type="PROSITE-ProRule" id="PRU00196"/>
    </source>
</evidence>
<keyword evidence="2" id="KW-0677">Repeat</keyword>
<keyword evidence="6" id="KW-0472">Membrane</keyword>
<feature type="transmembrane region" description="Helical" evidence="6">
    <location>
        <begin position="1585"/>
        <end position="1614"/>
    </location>
</feature>
<dbReference type="Proteomes" id="UP000267027">
    <property type="component" value="Unassembled WGS sequence"/>
</dbReference>
<dbReference type="InterPro" id="IPR006626">
    <property type="entry name" value="PbH1"/>
</dbReference>
<sequence>MEFSKKKTISISNSSTTFTSFFNNLLENACEADDSHLQNNFWNGIDVIYNDLIKKPAIRKSIVTNNRRNGMHLRSVGITLEEVFFGLRYNPKISASLQRDIVSWLDMREQPELEANNIYVIPSEKYKYIEVIESHLNQRKFLIAKPTSECPLVPLERCNFEMKLRASGFGYGLPARMAIQIVNMASNISDEDAVFFDPGSGKSFSARVIFRLVFLHFGSFSPYYIVPVSAQEYLDRFVHLYHSVVEDNQYGISSVHYSNLSYSDGTITNRRNHDKLWFQKVNFTRNAEAVIWIHSPQHEVLPNTPISEISYHLDNCSVSNNHGPVIETHRDLFASANVFHWNIWSNTFVNNSNSGVAVRLPDTYDLLAKPEHSFWMTENRFENNDDFYVLLDGYYTFANISSNNFTDNFSKRGLIEVKGMEKKLVVERNRFLTNQVMAITSQSVRNILVSAYIQYNYFLHNHFVNEDYVDSWPRSYAVGVFGSQKADVHFNQLRNPLLDFELVSGCKYISIEDRMNVSYNWWGTGNDAEVAQRVFDFDDWNTFTLAEFSPFYVTNELFINFWWKPRKGQLANATYSEPSVLDLKGRMFESKNLTLIRERWHQFPHYYKPFRPYRITRDLTIMPGATLWIEKGVEVHVWPNVRILVLGDLIADGTYWEPIRFKPINTTEFDEIRGKIGTRYRRSVSYPRRYRRSDVGLRVSSWLRSGRSNRFVVNLTEHNTPINITLAKSDEVYSKFPLLFRDDPYYQRFTVSLTNDSSMPGQAGFLQIYNATTGETIASCDRQFTIRNAQVVCRELGLETMNAYHWLTPRWDFNPQIHLVKTYMEPRECRGNEPSLDRCELRLTGNDSQWQCMDNEHFNYIYCGTNTSLDLIYIGNWGGLSFGRASLDHGEIPLKEASILRHVEIVGGGLGHNDTLQSAGLQLFGRSPLVDHVNVTNSSMHAVQVVSPRGEVILNMVNVTNNAGVGITITTASIQSATTNADVPTHPLTLPYYTQSMVDICAAGKMLQLTNRLMVYYKYDSLPVDCVKIFSSPGRKVAFRFLQVNLYSSPADIGRSDVLRVYASISFMPISLLAEYRMDRESTPFSHAVSADVLAIHFRGTAADGGYGFIAEISAIPSTPDSGESFLRGSRVDRNDRGAVVYQNTGEMSPAVVIEDCSFSRNGIHLFGNISTSLHAVELLLHNTMFVLFRGNSLAHNRGGLLVSAQSSSAVARLNAVIKNNLFSWNSNSTTLELCGNNFQMVTMLNNIISYNYAVHHDTVKIHDMSVNLTRNLFFANTGLHTVDSQGYSRITSETQTFLYNNFEENIALGHGHQYLEQYGFLPEKEHDEFLRRPRRQVITQEGISFDWWTHVGTESERYRSTILAGSSQQHFRGNVFNDKKNSYELTTSKRTQYDIGSIDARLNYWGYPGVESVAAGKIRDFSDYPYLTKVDYQPVLESNSSLLEGDCPAGWFQAGLEEFKSCFLYVCFMKQCVCTLDNLYKTCEHSSICPAMDSFVPYLRADDVRQKQIAQRIDQFSQQYITDPEKFDSFGLRSDAVVWISSVSIPSTQCAWLSARTGRIGTQNCNNLMPFVCEKGTQPYVEPVLWRAGIVVAVIIISLLLVILFLLALCWCIKSRRRTEDNIERKNIIRASLKLPTVQNSHGSTMCPSHQNNSLIYCPMSYMIMRHSFLRFIFECLELIQNATRVLRACILDSCARIVTCTSKSSLLCLWVLCVPSGVFGLRLPARWSFMRTQRGLPVSPMFSSPHVLQEIR</sequence>
<dbReference type="EMBL" id="UYYA01000351">
    <property type="protein sequence ID" value="VDM53601.1"/>
    <property type="molecule type" value="Genomic_DNA"/>
</dbReference>
<keyword evidence="4" id="KW-0325">Glycoprotein</keyword>
<dbReference type="InterPro" id="IPR053243">
    <property type="entry name" value="SJ_maturation_regulator"/>
</dbReference>
<dbReference type="Pfam" id="PF00530">
    <property type="entry name" value="SRCR"/>
    <property type="match status" value="1"/>
</dbReference>
<keyword evidence="1" id="KW-0732">Signal</keyword>
<comment type="caution">
    <text evidence="5">Lacks conserved residue(s) required for the propagation of feature annotation.</text>
</comment>
<evidence type="ECO:0000313" key="10">
    <source>
        <dbReference type="WBParaSite" id="ACOC_0000201501-mRNA-1"/>
    </source>
</evidence>
<evidence type="ECO:0000256" key="2">
    <source>
        <dbReference type="ARBA" id="ARBA00022737"/>
    </source>
</evidence>
<name>A0A158PEH6_ANGCS</name>
<dbReference type="SMART" id="SM00202">
    <property type="entry name" value="SR"/>
    <property type="match status" value="1"/>
</dbReference>
<keyword evidence="6" id="KW-0812">Transmembrane</keyword>
<dbReference type="Gene3D" id="2.160.20.10">
    <property type="entry name" value="Single-stranded right-handed beta-helix, Pectin lyase-like"/>
    <property type="match status" value="1"/>
</dbReference>